<dbReference type="GeneTree" id="ENSGT00390000008969"/>
<dbReference type="InterPro" id="IPR041134">
    <property type="entry name" value="Vault_2"/>
</dbReference>
<comment type="subcellular location">
    <subcellularLocation>
        <location evidence="2 10">Cytoplasm</location>
    </subcellularLocation>
    <subcellularLocation>
        <location evidence="1">Nucleus</location>
    </subcellularLocation>
</comment>
<feature type="repeat" description="MVP" evidence="10">
    <location>
        <begin position="184"/>
        <end position="236"/>
    </location>
</feature>
<feature type="repeat" description="MVP" evidence="10">
    <location>
        <begin position="416"/>
        <end position="469"/>
    </location>
</feature>
<dbReference type="Gene3D" id="2.30.30.620">
    <property type="match status" value="1"/>
</dbReference>
<evidence type="ECO:0000256" key="6">
    <source>
        <dbReference type="ARBA" id="ARBA00023242"/>
    </source>
</evidence>
<feature type="repeat" description="MVP" evidence="10">
    <location>
        <begin position="237"/>
        <end position="291"/>
    </location>
</feature>
<dbReference type="FunFam" id="2.30.30.620:FF:000001">
    <property type="entry name" value="major vault protein-like"/>
    <property type="match status" value="1"/>
</dbReference>
<sequence length="876" mass="98129">MTSKKAGDRGLEMEGLIGASIIRIPPHHYIHVLDQNTNIARVEIGPLTYIRQDNERVLFPPVRMTMVPPRHYCVIANPVARDDNGQVLFDQSGQAKLRHADLEIRLAQDPFPLYPGEEIKQDVTPLQIVYPDTALRLQALLDFEEEGGVKRVAGDEWLFEGPGTYIPRKEVTVLETIKATVIRENQAIRLRARKEGVDRGGVRRVTGEEWLVRKVGAYLPGAHEEVIDIVNAFILTDKNALHVRALRPFKDSGGRDRRTGEEWLVTMADREAHIPSVAEEVVDVVSVTTLNSRQYCVILDPVGPDGKPQLGQKRVVKGERSFFLQPGEHLEHGIQDVYVLSEEEGLVLRAVEAFNDTEQEEEEEEEELMEERAKRSRRSGVLRRPGDRWMLRGPIEYVPPATVEVVLKRQAIPLDENEGIYVRDIKTGKVRAVIGHTYMLTHDEELWEKELPQNVEALLASPHDPLADRSDRSRTAVSKPRDKTRVVAYRVPHNAAVQVYDYREKRARVVFGPEMVMLGPDEQFTVLSLSGDKPKRANVIKAICLLLGPDFFTDIITIETADHARLQLQLSYNWHFDVKTRADAAQAASLFSVPDFVGDACKAIASRVRGAVASVQFDDFHKNSNRIICSAVFGFDEKLAVRPSLRFNQNNLVISSVDIQSVEPVDQRTRDALQKSVQLAIEITTNSQEAAARHEAERLEQEARGKLERQRITDQAEAERARKELLELEALSAAVESTGAAKAEAQSRAEAARIQGEAAVHEAKLKSEAQRIEAEAELQRLAKAREQELGYKKEMDRLEVEKQERLAQIESQRFSQLVESLGSDTLKEMARAGPELQVKLLQALGLKSTLITDGSSPINLFTTANGLLGALPGQGQ</sequence>
<dbReference type="Gene3D" id="2.30.30.550">
    <property type="entry name" value="Major Vault Protein repeat"/>
    <property type="match status" value="4"/>
</dbReference>
<dbReference type="Pfam" id="PF17796">
    <property type="entry name" value="Vault_4"/>
    <property type="match status" value="1"/>
</dbReference>
<dbReference type="InterPro" id="IPR036013">
    <property type="entry name" value="Band_7/SPFH_dom_sf"/>
</dbReference>
<keyword evidence="6" id="KW-0539">Nucleus</keyword>
<evidence type="ECO:0000256" key="12">
    <source>
        <dbReference type="SAM" id="MobiDB-lite"/>
    </source>
</evidence>
<evidence type="ECO:0000256" key="5">
    <source>
        <dbReference type="ARBA" id="ARBA00022737"/>
    </source>
</evidence>
<comment type="subunit">
    <text evidence="9">The vault ribonucleoprotein particle is a huge (400 A x 670 A) cage structure of 12.9 MDa. It consists of a dimer of half-vaults, with each half-vault comprising 39 identical major vault protein (MVP) chains, PARP4 and one or more vault RNAs (vRNAs).</text>
</comment>
<dbReference type="FunCoup" id="A0A667YFX8">
    <property type="interactions" value="162"/>
</dbReference>
<feature type="repeat" description="MVP" evidence="10">
    <location>
        <begin position="131"/>
        <end position="183"/>
    </location>
</feature>
<evidence type="ECO:0000313" key="18">
    <source>
        <dbReference type="Ensembl" id="ENSMMDP00005022799.1"/>
    </source>
</evidence>
<keyword evidence="4 10" id="KW-0963">Cytoplasm</keyword>
<keyword evidence="7 10" id="KW-0687">Ribonucleoprotein</keyword>
<dbReference type="Gene3D" id="6.10.250.720">
    <property type="match status" value="1"/>
</dbReference>
<dbReference type="InterPro" id="IPR043023">
    <property type="entry name" value="MVP_rep_sf"/>
</dbReference>
<dbReference type="Gene3D" id="2.30.30.560">
    <property type="match status" value="2"/>
</dbReference>
<dbReference type="InterPro" id="IPR041139">
    <property type="entry name" value="MVP_rep_dom"/>
</dbReference>
<feature type="domain" description="Major vault protein repeat" evidence="15">
    <location>
        <begin position="288"/>
        <end position="334"/>
    </location>
</feature>
<dbReference type="GO" id="GO:1990904">
    <property type="term" value="C:ribonucleoprotein complex"/>
    <property type="evidence" value="ECO:0007669"/>
    <property type="project" value="UniProtKB-UniRule"/>
</dbReference>
<evidence type="ECO:0000259" key="17">
    <source>
        <dbReference type="Pfam" id="PF17796"/>
    </source>
</evidence>
<dbReference type="Pfam" id="PF11978">
    <property type="entry name" value="MVP_shoulder"/>
    <property type="match status" value="1"/>
</dbReference>
<dbReference type="FunFam" id="2.30.30.550:FF:000001">
    <property type="entry name" value="major vault protein-like"/>
    <property type="match status" value="3"/>
</dbReference>
<dbReference type="InterPro" id="IPR039059">
    <property type="entry name" value="MVP"/>
</dbReference>
<dbReference type="FunFam" id="2.30.30.570:FF:000002">
    <property type="entry name" value="Major vault protein-alpha"/>
    <property type="match status" value="1"/>
</dbReference>
<evidence type="ECO:0000259" key="16">
    <source>
        <dbReference type="Pfam" id="PF17795"/>
    </source>
</evidence>
<dbReference type="FunFam" id="2.30.30.560:FF:000001">
    <property type="entry name" value="major vault protein-like"/>
    <property type="match status" value="1"/>
</dbReference>
<evidence type="ECO:0000256" key="4">
    <source>
        <dbReference type="ARBA" id="ARBA00022490"/>
    </source>
</evidence>
<dbReference type="CDD" id="cd08825">
    <property type="entry name" value="MVP_shoulder"/>
    <property type="match status" value="1"/>
</dbReference>
<evidence type="ECO:0000256" key="2">
    <source>
        <dbReference type="ARBA" id="ARBA00004496"/>
    </source>
</evidence>
<feature type="domain" description="Major vault protein repeat" evidence="13">
    <location>
        <begin position="127"/>
        <end position="168"/>
    </location>
</feature>
<dbReference type="InterPro" id="IPR021870">
    <property type="entry name" value="MVP_shoulder"/>
</dbReference>
<dbReference type="InParanoid" id="A0A667YFX8"/>
<feature type="region of interest" description="Disordered" evidence="12">
    <location>
        <begin position="357"/>
        <end position="379"/>
    </location>
</feature>
<dbReference type="InterPro" id="IPR043179">
    <property type="entry name" value="Vault_2_sf"/>
</dbReference>
<dbReference type="Gene3D" id="6.20.380.10">
    <property type="match status" value="1"/>
</dbReference>
<feature type="domain" description="Major vault protein shoulder" evidence="14">
    <location>
        <begin position="548"/>
        <end position="666"/>
    </location>
</feature>
<dbReference type="Pfam" id="PF01505">
    <property type="entry name" value="Vault"/>
    <property type="match status" value="4"/>
</dbReference>
<dbReference type="GO" id="GO:0005634">
    <property type="term" value="C:nucleus"/>
    <property type="evidence" value="ECO:0007669"/>
    <property type="project" value="UniProtKB-SubCell"/>
</dbReference>
<evidence type="ECO:0000256" key="3">
    <source>
        <dbReference type="ARBA" id="ARBA00018296"/>
    </source>
</evidence>
<dbReference type="InterPro" id="IPR040989">
    <property type="entry name" value="Vault_3"/>
</dbReference>
<proteinExistence type="predicted"/>
<feature type="coiled-coil region" evidence="11">
    <location>
        <begin position="689"/>
        <end position="738"/>
    </location>
</feature>
<comment type="function">
    <text evidence="8">Required for normal vault structure. Vaults are multi-subunit structures that may act as scaffolds for proteins involved in signal transduction. Vaults may also play a role in nucleo-cytoplasmic transport.</text>
</comment>
<dbReference type="PANTHER" id="PTHR14165">
    <property type="entry name" value="MAJOR VAULT PROTEIN"/>
    <property type="match status" value="1"/>
</dbReference>
<reference evidence="18" key="1">
    <citation type="submission" date="2019-06" db="EMBL/GenBank/DDBJ databases">
        <authorList>
            <consortium name="Wellcome Sanger Institute Data Sharing"/>
        </authorList>
    </citation>
    <scope>NUCLEOTIDE SEQUENCE [LARGE SCALE GENOMIC DNA]</scope>
</reference>
<dbReference type="Gene3D" id="2.30.30.570">
    <property type="match status" value="2"/>
</dbReference>
<dbReference type="Proteomes" id="UP000472263">
    <property type="component" value="Chromosome 8"/>
</dbReference>
<accession>A0A667YFX8</accession>
<name>A0A667YFX8_9TELE</name>
<evidence type="ECO:0000256" key="7">
    <source>
        <dbReference type="ARBA" id="ARBA00023274"/>
    </source>
</evidence>
<evidence type="ECO:0000256" key="11">
    <source>
        <dbReference type="SAM" id="Coils"/>
    </source>
</evidence>
<dbReference type="Gene3D" id="3.30.479.30">
    <property type="entry name" value="Band 7 domain"/>
    <property type="match status" value="1"/>
</dbReference>
<feature type="domain" description="Major vault protein repeat" evidence="13">
    <location>
        <begin position="233"/>
        <end position="275"/>
    </location>
</feature>
<keyword evidence="5" id="KW-0677">Repeat</keyword>
<feature type="domain" description="Major vault protein repeat" evidence="15">
    <location>
        <begin position="64"/>
        <end position="123"/>
    </location>
</feature>
<dbReference type="PROSITE" id="PS51224">
    <property type="entry name" value="MVP"/>
    <property type="match status" value="7"/>
</dbReference>
<feature type="compositionally biased region" description="Acidic residues" evidence="12">
    <location>
        <begin position="357"/>
        <end position="369"/>
    </location>
</feature>
<dbReference type="Pfam" id="PF17794">
    <property type="entry name" value="Vault_2"/>
    <property type="match status" value="2"/>
</dbReference>
<keyword evidence="19" id="KW-1185">Reference proteome</keyword>
<dbReference type="Pfam" id="PF17795">
    <property type="entry name" value="Vault_3"/>
    <property type="match status" value="1"/>
</dbReference>
<feature type="coiled-coil region" evidence="11">
    <location>
        <begin position="764"/>
        <end position="801"/>
    </location>
</feature>
<evidence type="ECO:0000256" key="1">
    <source>
        <dbReference type="ARBA" id="ARBA00004123"/>
    </source>
</evidence>
<dbReference type="FunFam" id="2.30.30.560:FF:000002">
    <property type="entry name" value="Major vault protein-alpha"/>
    <property type="match status" value="1"/>
</dbReference>
<feature type="repeat" description="MVP" evidence="10">
    <location>
        <begin position="70"/>
        <end position="130"/>
    </location>
</feature>
<evidence type="ECO:0000259" key="15">
    <source>
        <dbReference type="Pfam" id="PF17794"/>
    </source>
</evidence>
<feature type="repeat" description="MVP" evidence="10">
    <location>
        <begin position="342"/>
        <end position="415"/>
    </location>
</feature>
<dbReference type="PANTHER" id="PTHR14165:SF3">
    <property type="entry name" value="MAJOR VAULT PROTEIN"/>
    <property type="match status" value="1"/>
</dbReference>
<feature type="repeat" description="MVP" evidence="10">
    <location>
        <begin position="293"/>
        <end position="341"/>
    </location>
</feature>
<protein>
    <recommendedName>
        <fullName evidence="3">Major vault protein</fullName>
    </recommendedName>
</protein>
<feature type="domain" description="Major vault protein repeat" evidence="13">
    <location>
        <begin position="338"/>
        <end position="400"/>
    </location>
</feature>
<dbReference type="Ensembl" id="ENSMMDT00005023300.1">
    <property type="protein sequence ID" value="ENSMMDP00005022799.1"/>
    <property type="gene ID" value="ENSMMDG00005009599.1"/>
</dbReference>
<dbReference type="InterPro" id="IPR002499">
    <property type="entry name" value="Vault_N"/>
</dbReference>
<feature type="domain" description="Major vault protein repeat" evidence="16">
    <location>
        <begin position="486"/>
        <end position="547"/>
    </location>
</feature>
<organism evidence="18 19">
    <name type="scientific">Myripristis murdjan</name>
    <name type="common">pinecone soldierfish</name>
    <dbReference type="NCBI Taxonomy" id="586833"/>
    <lineage>
        <taxon>Eukaryota</taxon>
        <taxon>Metazoa</taxon>
        <taxon>Chordata</taxon>
        <taxon>Craniata</taxon>
        <taxon>Vertebrata</taxon>
        <taxon>Euteleostomi</taxon>
        <taxon>Actinopterygii</taxon>
        <taxon>Neopterygii</taxon>
        <taxon>Teleostei</taxon>
        <taxon>Neoteleostei</taxon>
        <taxon>Acanthomorphata</taxon>
        <taxon>Holocentriformes</taxon>
        <taxon>Holocentridae</taxon>
        <taxon>Myripristis</taxon>
    </lineage>
</organism>
<dbReference type="GO" id="GO:0005737">
    <property type="term" value="C:cytoplasm"/>
    <property type="evidence" value="ECO:0007669"/>
    <property type="project" value="UniProtKB-SubCell"/>
</dbReference>
<reference evidence="18" key="3">
    <citation type="submission" date="2025-09" db="UniProtKB">
        <authorList>
            <consortium name="Ensembl"/>
        </authorList>
    </citation>
    <scope>IDENTIFICATION</scope>
</reference>
<evidence type="ECO:0000256" key="8">
    <source>
        <dbReference type="ARBA" id="ARBA00024814"/>
    </source>
</evidence>
<evidence type="ECO:0000256" key="10">
    <source>
        <dbReference type="PROSITE-ProRule" id="PRU00571"/>
    </source>
</evidence>
<dbReference type="FunFam" id="3.30.479.30:FF:000010">
    <property type="entry name" value="major vault protein-like"/>
    <property type="match status" value="1"/>
</dbReference>
<evidence type="ECO:0000313" key="19">
    <source>
        <dbReference type="Proteomes" id="UP000472263"/>
    </source>
</evidence>
<evidence type="ECO:0000259" key="13">
    <source>
        <dbReference type="Pfam" id="PF01505"/>
    </source>
</evidence>
<dbReference type="FunFam" id="2.30.30.570:FF:000001">
    <property type="entry name" value="major vault protein-like"/>
    <property type="match status" value="1"/>
</dbReference>
<feature type="domain" description="Major vault protein repeat" evidence="17">
    <location>
        <begin position="411"/>
        <end position="469"/>
    </location>
</feature>
<evidence type="ECO:0000259" key="14">
    <source>
        <dbReference type="Pfam" id="PF11978"/>
    </source>
</evidence>
<reference evidence="18" key="2">
    <citation type="submission" date="2025-08" db="UniProtKB">
        <authorList>
            <consortium name="Ensembl"/>
        </authorList>
    </citation>
    <scope>IDENTIFICATION</scope>
</reference>
<keyword evidence="11" id="KW-0175">Coiled coil</keyword>
<gene>
    <name evidence="18" type="primary">MVP</name>
    <name evidence="18" type="synonym">mvp</name>
</gene>
<feature type="domain" description="Major vault protein repeat" evidence="13">
    <location>
        <begin position="180"/>
        <end position="221"/>
    </location>
</feature>
<dbReference type="InterPro" id="IPR041136">
    <property type="entry name" value="Vault_4"/>
</dbReference>
<dbReference type="AlphaFoldDB" id="A0A667YFX8"/>
<evidence type="ECO:0000256" key="9">
    <source>
        <dbReference type="ARBA" id="ARBA00025889"/>
    </source>
</evidence>